<feature type="signal peptide" evidence="9">
    <location>
        <begin position="1"/>
        <end position="23"/>
    </location>
</feature>
<keyword evidence="5 8" id="KW-1133">Transmembrane helix</keyword>
<feature type="compositionally biased region" description="Polar residues" evidence="7">
    <location>
        <begin position="298"/>
        <end position="307"/>
    </location>
</feature>
<gene>
    <name evidence="11" type="ORF">MNEG_15873</name>
</gene>
<dbReference type="KEGG" id="mng:MNEG_15873"/>
<keyword evidence="1" id="KW-0813">Transport</keyword>
<sequence>MSHPLCFWWSSLIAALRQQSAAAADERLRLLGECLAGVAAVKALRAERDIEARIQAARAREMRALHKIAMLKALNYSLQYITTPIAALLLFTTAYVLNPDVDGGLNDAAIFYSLSLLALPEFYLLRMFVRSWQRLQEARTSAARIDDILSAPEPPPSASEKWLAAAAAAAGGGGKGAPAAGTGPLPLRGTVELRGGRYGWPGGALSAAAAGDAAPGHGGARSDAGTDAAASDGGGGGDDEAGGSYGIDMQPAFSFVSKASSDLTPLGDGGSSLSGGQPEPSRGPAALPRRRAEARSLHTVTPATNEI</sequence>
<dbReference type="InterPro" id="IPR036640">
    <property type="entry name" value="ABC1_TM_sf"/>
</dbReference>
<dbReference type="RefSeq" id="XP_013891110.1">
    <property type="nucleotide sequence ID" value="XM_014035656.1"/>
</dbReference>
<dbReference type="InterPro" id="IPR050173">
    <property type="entry name" value="ABC_transporter_C-like"/>
</dbReference>
<keyword evidence="9" id="KW-0732">Signal</keyword>
<dbReference type="PANTHER" id="PTHR24223:SF453">
    <property type="entry name" value="ABC TRANSPORTER"/>
    <property type="match status" value="1"/>
</dbReference>
<evidence type="ECO:0000256" key="5">
    <source>
        <dbReference type="ARBA" id="ARBA00022989"/>
    </source>
</evidence>
<keyword evidence="3" id="KW-0547">Nucleotide-binding</keyword>
<keyword evidence="2 8" id="KW-0812">Transmembrane</keyword>
<evidence type="ECO:0000256" key="4">
    <source>
        <dbReference type="ARBA" id="ARBA00022840"/>
    </source>
</evidence>
<evidence type="ECO:0000256" key="6">
    <source>
        <dbReference type="ARBA" id="ARBA00023136"/>
    </source>
</evidence>
<evidence type="ECO:0000256" key="1">
    <source>
        <dbReference type="ARBA" id="ARBA00022448"/>
    </source>
</evidence>
<feature type="compositionally biased region" description="Low complexity" evidence="7">
    <location>
        <begin position="207"/>
        <end position="231"/>
    </location>
</feature>
<name>A0A0D2M9N5_9CHLO</name>
<dbReference type="PANTHER" id="PTHR24223">
    <property type="entry name" value="ATP-BINDING CASSETTE SUB-FAMILY C"/>
    <property type="match status" value="1"/>
</dbReference>
<evidence type="ECO:0000256" key="7">
    <source>
        <dbReference type="SAM" id="MobiDB-lite"/>
    </source>
</evidence>
<dbReference type="PROSITE" id="PS50929">
    <property type="entry name" value="ABC_TM1F"/>
    <property type="match status" value="1"/>
</dbReference>
<evidence type="ECO:0000313" key="12">
    <source>
        <dbReference type="Proteomes" id="UP000054498"/>
    </source>
</evidence>
<dbReference type="InterPro" id="IPR011527">
    <property type="entry name" value="ABC1_TM_dom"/>
</dbReference>
<dbReference type="GO" id="GO:0140359">
    <property type="term" value="F:ABC-type transporter activity"/>
    <property type="evidence" value="ECO:0007669"/>
    <property type="project" value="InterPro"/>
</dbReference>
<protein>
    <recommendedName>
        <fullName evidence="10">ABC transmembrane type-1 domain-containing protein</fullName>
    </recommendedName>
</protein>
<accession>A0A0D2M9N5</accession>
<feature type="chain" id="PRO_5002247045" description="ABC transmembrane type-1 domain-containing protein" evidence="9">
    <location>
        <begin position="24"/>
        <end position="307"/>
    </location>
</feature>
<dbReference type="Gene3D" id="1.20.1560.10">
    <property type="entry name" value="ABC transporter type 1, transmembrane domain"/>
    <property type="match status" value="1"/>
</dbReference>
<feature type="region of interest" description="Disordered" evidence="7">
    <location>
        <begin position="207"/>
        <end position="307"/>
    </location>
</feature>
<dbReference type="GO" id="GO:0005524">
    <property type="term" value="F:ATP binding"/>
    <property type="evidence" value="ECO:0007669"/>
    <property type="project" value="UniProtKB-KW"/>
</dbReference>
<dbReference type="AlphaFoldDB" id="A0A0D2M9N5"/>
<feature type="domain" description="ABC transmembrane type-1" evidence="10">
    <location>
        <begin position="7"/>
        <end position="134"/>
    </location>
</feature>
<evidence type="ECO:0000256" key="9">
    <source>
        <dbReference type="SAM" id="SignalP"/>
    </source>
</evidence>
<evidence type="ECO:0000259" key="10">
    <source>
        <dbReference type="PROSITE" id="PS50929"/>
    </source>
</evidence>
<dbReference type="SUPFAM" id="SSF90123">
    <property type="entry name" value="ABC transporter transmembrane region"/>
    <property type="match status" value="1"/>
</dbReference>
<dbReference type="Pfam" id="PF00664">
    <property type="entry name" value="ABC_membrane"/>
    <property type="match status" value="1"/>
</dbReference>
<keyword evidence="4" id="KW-0067">ATP-binding</keyword>
<keyword evidence="12" id="KW-1185">Reference proteome</keyword>
<dbReference type="EMBL" id="KK105964">
    <property type="protein sequence ID" value="KIY92090.1"/>
    <property type="molecule type" value="Genomic_DNA"/>
</dbReference>
<reference evidence="11 12" key="1">
    <citation type="journal article" date="2013" name="BMC Genomics">
        <title>Reconstruction of the lipid metabolism for the microalga Monoraphidium neglectum from its genome sequence reveals characteristics suitable for biofuel production.</title>
        <authorList>
            <person name="Bogen C."/>
            <person name="Al-Dilaimi A."/>
            <person name="Albersmeier A."/>
            <person name="Wichmann J."/>
            <person name="Grundmann M."/>
            <person name="Rupp O."/>
            <person name="Lauersen K.J."/>
            <person name="Blifernez-Klassen O."/>
            <person name="Kalinowski J."/>
            <person name="Goesmann A."/>
            <person name="Mussgnug J.H."/>
            <person name="Kruse O."/>
        </authorList>
    </citation>
    <scope>NUCLEOTIDE SEQUENCE [LARGE SCALE GENOMIC DNA]</scope>
    <source>
        <strain evidence="11 12">SAG 48.87</strain>
    </source>
</reference>
<dbReference type="GeneID" id="25733577"/>
<feature type="transmembrane region" description="Helical" evidence="8">
    <location>
        <begin position="109"/>
        <end position="129"/>
    </location>
</feature>
<evidence type="ECO:0000313" key="11">
    <source>
        <dbReference type="EMBL" id="KIY92090.1"/>
    </source>
</evidence>
<organism evidence="11 12">
    <name type="scientific">Monoraphidium neglectum</name>
    <dbReference type="NCBI Taxonomy" id="145388"/>
    <lineage>
        <taxon>Eukaryota</taxon>
        <taxon>Viridiplantae</taxon>
        <taxon>Chlorophyta</taxon>
        <taxon>core chlorophytes</taxon>
        <taxon>Chlorophyceae</taxon>
        <taxon>CS clade</taxon>
        <taxon>Sphaeropleales</taxon>
        <taxon>Selenastraceae</taxon>
        <taxon>Monoraphidium</taxon>
    </lineage>
</organism>
<keyword evidence="6 8" id="KW-0472">Membrane</keyword>
<feature type="compositionally biased region" description="Low complexity" evidence="7">
    <location>
        <begin position="274"/>
        <end position="287"/>
    </location>
</feature>
<evidence type="ECO:0000256" key="2">
    <source>
        <dbReference type="ARBA" id="ARBA00022692"/>
    </source>
</evidence>
<dbReference type="Proteomes" id="UP000054498">
    <property type="component" value="Unassembled WGS sequence"/>
</dbReference>
<dbReference type="GO" id="GO:0016020">
    <property type="term" value="C:membrane"/>
    <property type="evidence" value="ECO:0007669"/>
    <property type="project" value="InterPro"/>
</dbReference>
<feature type="transmembrane region" description="Helical" evidence="8">
    <location>
        <begin position="78"/>
        <end position="97"/>
    </location>
</feature>
<proteinExistence type="predicted"/>
<dbReference type="STRING" id="145388.A0A0D2M9N5"/>
<evidence type="ECO:0000256" key="3">
    <source>
        <dbReference type="ARBA" id="ARBA00022741"/>
    </source>
</evidence>
<evidence type="ECO:0000256" key="8">
    <source>
        <dbReference type="SAM" id="Phobius"/>
    </source>
</evidence>